<dbReference type="AlphaFoldDB" id="A0AAD5UD94"/>
<feature type="compositionally biased region" description="Acidic residues" evidence="4">
    <location>
        <begin position="48"/>
        <end position="65"/>
    </location>
</feature>
<dbReference type="Pfam" id="PF00400">
    <property type="entry name" value="WD40"/>
    <property type="match status" value="2"/>
</dbReference>
<feature type="region of interest" description="Disordered" evidence="4">
    <location>
        <begin position="1"/>
        <end position="68"/>
    </location>
</feature>
<feature type="compositionally biased region" description="Basic and acidic residues" evidence="4">
    <location>
        <begin position="1"/>
        <end position="20"/>
    </location>
</feature>
<comment type="caution">
    <text evidence="6">The sequence shown here is derived from an EMBL/GenBank/DDBJ whole genome shotgun (WGS) entry which is preliminary data.</text>
</comment>
<accession>A0AAD5UD94</accession>
<name>A0AAD5UD94_9FUNG</name>
<evidence type="ECO:0000256" key="1">
    <source>
        <dbReference type="ARBA" id="ARBA00022574"/>
    </source>
</evidence>
<dbReference type="Gene3D" id="2.130.10.10">
    <property type="entry name" value="YVTN repeat-like/Quinoprotein amine dehydrogenase"/>
    <property type="match status" value="1"/>
</dbReference>
<organism evidence="6 7">
    <name type="scientific">Boothiomyces macroporosus</name>
    <dbReference type="NCBI Taxonomy" id="261099"/>
    <lineage>
        <taxon>Eukaryota</taxon>
        <taxon>Fungi</taxon>
        <taxon>Fungi incertae sedis</taxon>
        <taxon>Chytridiomycota</taxon>
        <taxon>Chytridiomycota incertae sedis</taxon>
        <taxon>Chytridiomycetes</taxon>
        <taxon>Rhizophydiales</taxon>
        <taxon>Terramycetaceae</taxon>
        <taxon>Boothiomyces</taxon>
    </lineage>
</organism>
<evidence type="ECO:0000256" key="2">
    <source>
        <dbReference type="ARBA" id="ARBA00022737"/>
    </source>
</evidence>
<dbReference type="Pfam" id="PF12265">
    <property type="entry name" value="CAF1C_H4-bd"/>
    <property type="match status" value="1"/>
</dbReference>
<reference evidence="6" key="1">
    <citation type="submission" date="2020-05" db="EMBL/GenBank/DDBJ databases">
        <title>Phylogenomic resolution of chytrid fungi.</title>
        <authorList>
            <person name="Stajich J.E."/>
            <person name="Amses K."/>
            <person name="Simmons R."/>
            <person name="Seto K."/>
            <person name="Myers J."/>
            <person name="Bonds A."/>
            <person name="Quandt C.A."/>
            <person name="Barry K."/>
            <person name="Liu P."/>
            <person name="Grigoriev I."/>
            <person name="Longcore J.E."/>
            <person name="James T.Y."/>
        </authorList>
    </citation>
    <scope>NUCLEOTIDE SEQUENCE</scope>
    <source>
        <strain evidence="6">PLAUS21</strain>
    </source>
</reference>
<dbReference type="GO" id="GO:0042254">
    <property type="term" value="P:ribosome biogenesis"/>
    <property type="evidence" value="ECO:0007669"/>
    <property type="project" value="TreeGrafter"/>
</dbReference>
<evidence type="ECO:0000313" key="7">
    <source>
        <dbReference type="Proteomes" id="UP001210925"/>
    </source>
</evidence>
<feature type="repeat" description="WD" evidence="3">
    <location>
        <begin position="360"/>
        <end position="394"/>
    </location>
</feature>
<dbReference type="EMBL" id="JADGKB010000077">
    <property type="protein sequence ID" value="KAJ3254812.1"/>
    <property type="molecule type" value="Genomic_DNA"/>
</dbReference>
<evidence type="ECO:0000256" key="3">
    <source>
        <dbReference type="PROSITE-ProRule" id="PRU00221"/>
    </source>
</evidence>
<dbReference type="InterPro" id="IPR036322">
    <property type="entry name" value="WD40_repeat_dom_sf"/>
</dbReference>
<feature type="repeat" description="WD" evidence="3">
    <location>
        <begin position="281"/>
        <end position="323"/>
    </location>
</feature>
<proteinExistence type="predicted"/>
<evidence type="ECO:0000256" key="4">
    <source>
        <dbReference type="SAM" id="MobiDB-lite"/>
    </source>
</evidence>
<dbReference type="InterPro" id="IPR022052">
    <property type="entry name" value="Histone-bd_RBBP4-like_N"/>
</dbReference>
<dbReference type="SUPFAM" id="SSF50978">
    <property type="entry name" value="WD40 repeat-like"/>
    <property type="match status" value="1"/>
</dbReference>
<protein>
    <submittedName>
        <fullName evidence="6">Ribosome biosynthesis protein rrb1</fullName>
    </submittedName>
</protein>
<feature type="compositionally biased region" description="Acidic residues" evidence="4">
    <location>
        <begin position="21"/>
        <end position="40"/>
    </location>
</feature>
<keyword evidence="7" id="KW-1185">Reference proteome</keyword>
<keyword evidence="1 3" id="KW-0853">WD repeat</keyword>
<sequence>MVGKKRENPEDHEQRMKIEVDEGMGEFEDRIEDDMDDGEGEVVIHNDSDEDNDEAMEEDEEEQEKPEDLPVYLPGRELEEGEELVADLSTYDMLHSMNVEWPCLSFDILQDKLGNGRTNFPMTCYTVAGSQAPTASENKIYIMKMSMLHKTKFDDDDEFSDDENEDEDPVLEFKTIAHEGGVNRIRAMPHPEVSIIAAMSETGKVNIYDITTHVDSFDIPGLIPPRDTKPIYTITNHGAYEGYGIDWSSVQSGHLLTGDGKGRIFLTTKTDSGFITDKTAYTGHKSSIEDIQWSPSQGAVFATCSADQTIKIWDSRTKNKPQLSVHAHDSDVNVISWNSIWDLRTWPQSKTKTPETAATFNWHKAPITSIDWHPTETSMLAVSGADEQLTIWDLALERDEEEDPLIGIGAGGQQIEVPPQLLFVHQGQKNIKELHWHKQAPGVIISTAYDGFNVFKPFNA</sequence>
<dbReference type="PANTHER" id="PTHR45903">
    <property type="entry name" value="GLUTAMATE-RICH WD REPEAT-CONTAINING PROTEIN 1"/>
    <property type="match status" value="1"/>
</dbReference>
<gene>
    <name evidence="6" type="primary">RRB1</name>
    <name evidence="6" type="ORF">HK103_006802</name>
</gene>
<evidence type="ECO:0000313" key="6">
    <source>
        <dbReference type="EMBL" id="KAJ3254812.1"/>
    </source>
</evidence>
<keyword evidence="2" id="KW-0677">Repeat</keyword>
<dbReference type="PANTHER" id="PTHR45903:SF1">
    <property type="entry name" value="GLUTAMATE-RICH WD REPEAT-CONTAINING PROTEIN 1"/>
    <property type="match status" value="1"/>
</dbReference>
<dbReference type="InterPro" id="IPR015943">
    <property type="entry name" value="WD40/YVTN_repeat-like_dom_sf"/>
</dbReference>
<dbReference type="PROSITE" id="PS50294">
    <property type="entry name" value="WD_REPEATS_REGION"/>
    <property type="match status" value="2"/>
</dbReference>
<dbReference type="SMART" id="SM00320">
    <property type="entry name" value="WD40"/>
    <property type="match status" value="5"/>
</dbReference>
<dbReference type="PROSITE" id="PS50082">
    <property type="entry name" value="WD_REPEATS_2"/>
    <property type="match status" value="2"/>
</dbReference>
<dbReference type="InterPro" id="IPR001680">
    <property type="entry name" value="WD40_rpt"/>
</dbReference>
<dbReference type="GO" id="GO:0005730">
    <property type="term" value="C:nucleolus"/>
    <property type="evidence" value="ECO:0007669"/>
    <property type="project" value="TreeGrafter"/>
</dbReference>
<dbReference type="InterPro" id="IPR051972">
    <property type="entry name" value="Glutamate-rich_WD_repeat"/>
</dbReference>
<dbReference type="Proteomes" id="UP001210925">
    <property type="component" value="Unassembled WGS sequence"/>
</dbReference>
<evidence type="ECO:0000259" key="5">
    <source>
        <dbReference type="Pfam" id="PF12265"/>
    </source>
</evidence>
<feature type="domain" description="Histone-binding protein RBBP4-like N-terminal" evidence="5">
    <location>
        <begin position="82"/>
        <end position="149"/>
    </location>
</feature>